<evidence type="ECO:0000256" key="2">
    <source>
        <dbReference type="ARBA" id="ARBA00022857"/>
    </source>
</evidence>
<dbReference type="InterPro" id="IPR036291">
    <property type="entry name" value="NAD(P)-bd_dom_sf"/>
</dbReference>
<dbReference type="SMART" id="SM00822">
    <property type="entry name" value="PKS_KR"/>
    <property type="match status" value="1"/>
</dbReference>
<dbReference type="PANTHER" id="PTHR44196">
    <property type="entry name" value="DEHYDROGENASE/REDUCTASE SDR FAMILY MEMBER 7B"/>
    <property type="match status" value="1"/>
</dbReference>
<evidence type="ECO:0000256" key="5">
    <source>
        <dbReference type="SAM" id="SignalP"/>
    </source>
</evidence>
<dbReference type="EMBL" id="LT551165">
    <property type="protein sequence ID" value="SAL96717.1"/>
    <property type="molecule type" value="Genomic_DNA"/>
</dbReference>
<dbReference type="AlphaFoldDB" id="A0A168LG03"/>
<feature type="chain" id="PRO_5007898707" description="Ketoreductase domain-containing protein" evidence="5">
    <location>
        <begin position="20"/>
        <end position="316"/>
    </location>
</feature>
<dbReference type="Proteomes" id="UP000078561">
    <property type="component" value="Unassembled WGS sequence"/>
</dbReference>
<keyword evidence="8" id="KW-1185">Reference proteome</keyword>
<evidence type="ECO:0000313" key="7">
    <source>
        <dbReference type="EMBL" id="SAL96717.1"/>
    </source>
</evidence>
<keyword evidence="2" id="KW-0521">NADP</keyword>
<reference evidence="7" key="1">
    <citation type="submission" date="2016-04" db="EMBL/GenBank/DDBJ databases">
        <authorList>
            <person name="Evans L.H."/>
            <person name="Alamgir A."/>
            <person name="Owens N."/>
            <person name="Weber N.D."/>
            <person name="Virtaneva K."/>
            <person name="Barbian K."/>
            <person name="Babar A."/>
            <person name="Rosenke K."/>
        </authorList>
    </citation>
    <scope>NUCLEOTIDE SEQUENCE [LARGE SCALE GENOMIC DNA]</scope>
    <source>
        <strain evidence="7">CBS 101.48</strain>
    </source>
</reference>
<dbReference type="GO" id="GO:0016491">
    <property type="term" value="F:oxidoreductase activity"/>
    <property type="evidence" value="ECO:0007669"/>
    <property type="project" value="UniProtKB-KW"/>
</dbReference>
<proteinExistence type="inferred from homology"/>
<accession>A0A168LG03</accession>
<dbReference type="Gene3D" id="3.40.50.720">
    <property type="entry name" value="NAD(P)-binding Rossmann-like Domain"/>
    <property type="match status" value="1"/>
</dbReference>
<dbReference type="PRINTS" id="PR00081">
    <property type="entry name" value="GDHRDH"/>
</dbReference>
<feature type="signal peptide" evidence="5">
    <location>
        <begin position="1"/>
        <end position="19"/>
    </location>
</feature>
<organism evidence="7">
    <name type="scientific">Absidia glauca</name>
    <name type="common">Pin mould</name>
    <dbReference type="NCBI Taxonomy" id="4829"/>
    <lineage>
        <taxon>Eukaryota</taxon>
        <taxon>Fungi</taxon>
        <taxon>Fungi incertae sedis</taxon>
        <taxon>Mucoromycota</taxon>
        <taxon>Mucoromycotina</taxon>
        <taxon>Mucoromycetes</taxon>
        <taxon>Mucorales</taxon>
        <taxon>Cunninghamellaceae</taxon>
        <taxon>Absidia</taxon>
    </lineage>
</organism>
<name>A0A168LG03_ABSGL</name>
<dbReference type="InParanoid" id="A0A168LG03"/>
<dbReference type="PROSITE" id="PS00061">
    <property type="entry name" value="ADH_SHORT"/>
    <property type="match status" value="1"/>
</dbReference>
<dbReference type="InterPro" id="IPR020904">
    <property type="entry name" value="Sc_DH/Rdtase_CS"/>
</dbReference>
<dbReference type="GO" id="GO:0016020">
    <property type="term" value="C:membrane"/>
    <property type="evidence" value="ECO:0007669"/>
    <property type="project" value="TreeGrafter"/>
</dbReference>
<keyword evidence="3" id="KW-0560">Oxidoreductase</keyword>
<feature type="domain" description="Ketoreductase" evidence="6">
    <location>
        <begin position="36"/>
        <end position="232"/>
    </location>
</feature>
<dbReference type="SUPFAM" id="SSF51735">
    <property type="entry name" value="NAD(P)-binding Rossmann-fold domains"/>
    <property type="match status" value="1"/>
</dbReference>
<sequence length="316" mass="34213">MHRALLSLGVVVLTAYLLARKKRNQGRLRHVPAQGEKVLIFGCSSGIGKALALTYAQRGAKLVLVARRQALLTTLAEECQSLGAVFAWGLAGDVTDVASMEKVVKEASVRFEGMVDTVVYCAGAISVRPFMDSSGIKVSGKQVVVDKEQGQEADRALHAITTINYFAAVHTTRLVLPMLLASSGQPNLMVISSMAGKVGAPTRAMYSGSKHAVHGFFDSLRVEMVPFNIHVGLVCPGTVDTELRQSAVDLGSGSSSEIAGTTKGKLSPQAVADRILLASDRREREVYIPSYYYWALWVARSWIDALAQRKYRQKDS</sequence>
<evidence type="ECO:0000256" key="4">
    <source>
        <dbReference type="ARBA" id="ARBA00037096"/>
    </source>
</evidence>
<evidence type="ECO:0000256" key="3">
    <source>
        <dbReference type="ARBA" id="ARBA00023002"/>
    </source>
</evidence>
<dbReference type="InterPro" id="IPR057326">
    <property type="entry name" value="KR_dom"/>
</dbReference>
<dbReference type="Pfam" id="PF00106">
    <property type="entry name" value="adh_short"/>
    <property type="match status" value="1"/>
</dbReference>
<dbReference type="OMA" id="YEMASCK"/>
<comment type="similarity">
    <text evidence="1">Belongs to the short-chain dehydrogenases/reductases (SDR) family.</text>
</comment>
<dbReference type="OrthoDB" id="1933717at2759"/>
<evidence type="ECO:0000259" key="6">
    <source>
        <dbReference type="SMART" id="SM00822"/>
    </source>
</evidence>
<keyword evidence="5" id="KW-0732">Signal</keyword>
<dbReference type="STRING" id="4829.A0A168LG03"/>
<protein>
    <recommendedName>
        <fullName evidence="6">Ketoreductase domain-containing protein</fullName>
    </recommendedName>
</protein>
<dbReference type="InterPro" id="IPR002347">
    <property type="entry name" value="SDR_fam"/>
</dbReference>
<gene>
    <name evidence="7" type="primary">ABSGL_02133.1 scaffold 2596</name>
</gene>
<dbReference type="PANTHER" id="PTHR44196:SF1">
    <property type="entry name" value="DEHYDROGENASE_REDUCTASE SDR FAMILY MEMBER 7B"/>
    <property type="match status" value="1"/>
</dbReference>
<comment type="function">
    <text evidence="4">Putative oxidoreductase.</text>
</comment>
<evidence type="ECO:0000256" key="1">
    <source>
        <dbReference type="ARBA" id="ARBA00006484"/>
    </source>
</evidence>
<evidence type="ECO:0000313" key="8">
    <source>
        <dbReference type="Proteomes" id="UP000078561"/>
    </source>
</evidence>